<evidence type="ECO:0000313" key="2">
    <source>
        <dbReference type="EMBL" id="KYC55399.1"/>
    </source>
</evidence>
<evidence type="ECO:0000313" key="3">
    <source>
        <dbReference type="EMBL" id="KYC57792.1"/>
    </source>
</evidence>
<feature type="domain" description="Transcription regulator TrmB N-terminal" evidence="1">
    <location>
        <begin position="11"/>
        <end position="71"/>
    </location>
</feature>
<comment type="caution">
    <text evidence="2">The sequence shown here is derived from an EMBL/GenBank/DDBJ whole genome shotgun (WGS) entry which is preliminary data.</text>
</comment>
<evidence type="ECO:0000259" key="1">
    <source>
        <dbReference type="Pfam" id="PF01978"/>
    </source>
</evidence>
<dbReference type="Gene3D" id="1.10.10.10">
    <property type="entry name" value="Winged helix-like DNA-binding domain superfamily/Winged helix DNA-binding domain"/>
    <property type="match status" value="1"/>
</dbReference>
<accession>A0A150JKL2</accession>
<gene>
    <name evidence="2" type="ORF">AN188_00048</name>
    <name evidence="3" type="ORF">APG09_00933</name>
</gene>
<accession>A0A150JJZ4</accession>
<dbReference type="Proteomes" id="UP000092420">
    <property type="component" value="Unassembled WGS sequence"/>
</dbReference>
<accession>A0A150JDU3</accession>
<dbReference type="InterPro" id="IPR051797">
    <property type="entry name" value="TrmB-like"/>
</dbReference>
<dbReference type="InterPro" id="IPR036388">
    <property type="entry name" value="WH-like_DNA-bd_sf"/>
</dbReference>
<organism evidence="2 4">
    <name type="scientific">Candidatus Methanofastidiosum methylothiophilum</name>
    <dbReference type="NCBI Taxonomy" id="1705564"/>
    <lineage>
        <taxon>Archaea</taxon>
        <taxon>Methanobacteriati</taxon>
        <taxon>Methanobacteriota</taxon>
        <taxon>Stenosarchaea group</taxon>
        <taxon>Candidatus Methanofastidiosia</taxon>
        <taxon>Candidatus Methanofastidiosales</taxon>
        <taxon>Candidatus Methanofastidiosaceae</taxon>
        <taxon>Candidatus Methanofastidiosum</taxon>
    </lineage>
</organism>
<sequence length="256" mass="29727">MINMEIEKQLMRVGLTEYEAKVLISIAKNNEISAKEISINSGVPYSRIYDTINSLLKKQWINKRAGRPSLFLLGDIDGRIEEYIDESRQITERIKFNLENLSEKEIYELSPTINVERNWKNFYKKIEKLSNTSKQLTCVFGFYNQIVFEKINLILKNKYGPKNLFLKSELLNNELAKELKKMSSLFNIRVLPFTPKVLLFLFDGKDIIIVLPPSMKNTASEEGEIKILEIRNFEIGKILEKMIEIALSESLPLNNI</sequence>
<dbReference type="InterPro" id="IPR036390">
    <property type="entry name" value="WH_DNA-bd_sf"/>
</dbReference>
<protein>
    <submittedName>
        <fullName evidence="2">Sugar-specific transcriptional regulator TrmB</fullName>
    </submittedName>
</protein>
<proteinExistence type="predicted"/>
<dbReference type="SUPFAM" id="SSF46785">
    <property type="entry name" value="Winged helix' DNA-binding domain"/>
    <property type="match status" value="1"/>
</dbReference>
<dbReference type="Pfam" id="PF01978">
    <property type="entry name" value="TrmB"/>
    <property type="match status" value="1"/>
</dbReference>
<dbReference type="InterPro" id="IPR002831">
    <property type="entry name" value="Tscrpt_reg_TrmB_N"/>
</dbReference>
<dbReference type="AlphaFoldDB" id="A0A150JJZ4"/>
<evidence type="ECO:0000313" key="4">
    <source>
        <dbReference type="Proteomes" id="UP000092420"/>
    </source>
</evidence>
<name>A0A150JJZ4_9EURY</name>
<dbReference type="EMBL" id="LNJE01000009">
    <property type="protein sequence ID" value="KYC57792.1"/>
    <property type="molecule type" value="Genomic_DNA"/>
</dbReference>
<dbReference type="PANTHER" id="PTHR34293:SF1">
    <property type="entry name" value="HTH-TYPE TRANSCRIPTIONAL REGULATOR TRMBL2"/>
    <property type="match status" value="1"/>
</dbReference>
<dbReference type="PANTHER" id="PTHR34293">
    <property type="entry name" value="HTH-TYPE TRANSCRIPTIONAL REGULATOR TRMBL2"/>
    <property type="match status" value="1"/>
</dbReference>
<dbReference type="EMBL" id="LNJB01000001">
    <property type="protein sequence ID" value="KYC55399.1"/>
    <property type="molecule type" value="Genomic_DNA"/>
</dbReference>
<reference evidence="2 4" key="1">
    <citation type="journal article" date="2016" name="ISME J.">
        <title>Chasing the elusive Euryarchaeota class WSA2: genomes reveal a uniquely fastidious methyl-reducing methanogen.</title>
        <authorList>
            <person name="Nobu M.K."/>
            <person name="Narihiro T."/>
            <person name="Kuroda K."/>
            <person name="Mei R."/>
            <person name="Liu W.T."/>
        </authorList>
    </citation>
    <scope>NUCLEOTIDE SEQUENCE [LARGE SCALE GENOMIC DNA]</scope>
    <source>
        <strain evidence="2">ADurb1013_Bin02101</strain>
        <strain evidence="3">ADurb1213_Bin02801</strain>
    </source>
</reference>